<dbReference type="PROSITE" id="PS00107">
    <property type="entry name" value="PROTEIN_KINASE_ATP"/>
    <property type="match status" value="1"/>
</dbReference>
<comment type="caution">
    <text evidence="3">The sequence shown here is derived from an EMBL/GenBank/DDBJ whole genome shotgun (WGS) entry which is preliminary data.</text>
</comment>
<keyword evidence="1" id="KW-0067">ATP-binding</keyword>
<dbReference type="Gene3D" id="3.80.10.10">
    <property type="entry name" value="Ribonuclease Inhibitor"/>
    <property type="match status" value="2"/>
</dbReference>
<dbReference type="PANTHER" id="PTHR44329:SF214">
    <property type="entry name" value="PROTEIN KINASE DOMAIN-CONTAINING PROTEIN"/>
    <property type="match status" value="1"/>
</dbReference>
<dbReference type="InterPro" id="IPR017441">
    <property type="entry name" value="Protein_kinase_ATP_BS"/>
</dbReference>
<dbReference type="SUPFAM" id="SSF56112">
    <property type="entry name" value="Protein kinase-like (PK-like)"/>
    <property type="match status" value="1"/>
</dbReference>
<name>A0A397VE41_9GLOM</name>
<dbReference type="PRINTS" id="PR00109">
    <property type="entry name" value="TYRKINASE"/>
</dbReference>
<keyword evidence="4" id="KW-1185">Reference proteome</keyword>
<evidence type="ECO:0000256" key="1">
    <source>
        <dbReference type="PROSITE-ProRule" id="PRU10141"/>
    </source>
</evidence>
<reference evidence="3 4" key="1">
    <citation type="submission" date="2018-06" db="EMBL/GenBank/DDBJ databases">
        <title>Comparative genomics reveals the genomic features of Rhizophagus irregularis, R. cerebriforme, R. diaphanum and Gigaspora rosea, and their symbiotic lifestyle signature.</title>
        <authorList>
            <person name="Morin E."/>
            <person name="San Clemente H."/>
            <person name="Chen E.C.H."/>
            <person name="De La Providencia I."/>
            <person name="Hainaut M."/>
            <person name="Kuo A."/>
            <person name="Kohler A."/>
            <person name="Murat C."/>
            <person name="Tang N."/>
            <person name="Roy S."/>
            <person name="Loubradou J."/>
            <person name="Henrissat B."/>
            <person name="Grigoriev I.V."/>
            <person name="Corradi N."/>
            <person name="Roux C."/>
            <person name="Martin F.M."/>
        </authorList>
    </citation>
    <scope>NUCLEOTIDE SEQUENCE [LARGE SCALE GENOMIC DNA]</scope>
    <source>
        <strain evidence="3 4">DAOM 194757</strain>
    </source>
</reference>
<evidence type="ECO:0000313" key="3">
    <source>
        <dbReference type="EMBL" id="RIB20735.1"/>
    </source>
</evidence>
<dbReference type="PANTHER" id="PTHR44329">
    <property type="entry name" value="SERINE/THREONINE-PROTEIN KINASE TNNI3K-RELATED"/>
    <property type="match status" value="1"/>
</dbReference>
<dbReference type="STRING" id="44941.A0A397VE41"/>
<dbReference type="PROSITE" id="PS50011">
    <property type="entry name" value="PROTEIN_KINASE_DOM"/>
    <property type="match status" value="1"/>
</dbReference>
<dbReference type="Gene3D" id="1.10.510.10">
    <property type="entry name" value="Transferase(Phosphotransferase) domain 1"/>
    <property type="match status" value="1"/>
</dbReference>
<dbReference type="InterPro" id="IPR032675">
    <property type="entry name" value="LRR_dom_sf"/>
</dbReference>
<dbReference type="InterPro" id="IPR055854">
    <property type="entry name" value="DUF7431"/>
</dbReference>
<dbReference type="Pfam" id="PF07714">
    <property type="entry name" value="PK_Tyr_Ser-Thr"/>
    <property type="match status" value="1"/>
</dbReference>
<dbReference type="GO" id="GO:0004674">
    <property type="term" value="F:protein serine/threonine kinase activity"/>
    <property type="evidence" value="ECO:0007669"/>
    <property type="project" value="TreeGrafter"/>
</dbReference>
<protein>
    <recommendedName>
        <fullName evidence="2">Protein kinase domain-containing protein</fullName>
    </recommendedName>
</protein>
<dbReference type="SUPFAM" id="SSF52047">
    <property type="entry name" value="RNI-like"/>
    <property type="match status" value="1"/>
</dbReference>
<dbReference type="InterPro" id="IPR000719">
    <property type="entry name" value="Prot_kinase_dom"/>
</dbReference>
<organism evidence="3 4">
    <name type="scientific">Gigaspora rosea</name>
    <dbReference type="NCBI Taxonomy" id="44941"/>
    <lineage>
        <taxon>Eukaryota</taxon>
        <taxon>Fungi</taxon>
        <taxon>Fungi incertae sedis</taxon>
        <taxon>Mucoromycota</taxon>
        <taxon>Glomeromycotina</taxon>
        <taxon>Glomeromycetes</taxon>
        <taxon>Diversisporales</taxon>
        <taxon>Gigasporaceae</taxon>
        <taxon>Gigaspora</taxon>
    </lineage>
</organism>
<dbReference type="OrthoDB" id="2373134at2759"/>
<sequence length="1046" mass="120737">MSRIEKPLSDAMKKIIVINKNDGIKVLVKLEKDPSLCEVRKKLETNNMVKITNSICFTAKNEALIDFNDEYNHKSSDILVENKIYLAKVPRTNWKELEGKFNLGNGRNYNDDKNKVVRGKVFSIEECTFNIPEYDEIYFHTMTPSSINDLFKIKTLFLDPQSDIVQQDNSEYKFKQIVKAILEIKEVKLTNKFIDLVKEAIEFQDRNRLKYIVENFGEFIPKIIMFGGRLHYKYNTYTGSTVQLQDSLIFGGDKKKMLQGNEYDWISSLQKSDLWDVFRNPISIFDFLPPELKNKIRELNGKTILYSDIQDHDFKMHEHVDPQIFAAVSNMEDDDNILSCILYTPSPSSIPKVIINCTKSYPNQEKPYRVKIRWMLIGYDLSFNSILNPGHFHFQSICCDYNALNNLNNVLNIDNMVLFGMPVTLKLNPSFESSIIGHHFSKHNDKVCASLYGYDLKKKKYFTHSLSDLKFNLLYTKYPNPNIFSYFKAGEDLFVEKTIKAQHPVFISLHKEGYDQSDRGFITVFNPEPKVQEPTIIKGEVEVQAPQVNENEGSIIRPVHNKKKFKANVQEEWLEKAISEGHINYIDYNKFTDPIEIGNGGFGKVHRYEWRDSELTVALKCLKVDTSIDEKIIKNFINELKLLRKVSNHPNVISSFDSNGYYNMVLQCADNGTLREYLRETFTKLLWTDKLCIAKEIALGLLFLHDNNIIHRDLHSKNILIHHRQPKITDFGLSKQMNEMSITSNSNIPGMPAYIEPKCFMDPKYKCDYKSDIYSFGLILWEISSGMPPFQNYEFAQFALCIHIYKGNRENPIEDTPSPYIELYKKCWDNDPANRPETKVVLNTLKQLIPNETLNQNDPIEALSENIEISSRNEDLRKEARKYFKQRKFLKALELFEEIFKNSHHSPDDQQSASTWNFSLYKCGLENLNELTKVLCKNSTMKDLNLYYNYLGKALANALCKNSTLTSLNFYNNPLGFEVGKALAHVLCKNSTQTSLNLRGKALADSLCKISALTSLNLHENKLGSEGEKTLADALCKELHADIFGS</sequence>
<evidence type="ECO:0000313" key="4">
    <source>
        <dbReference type="Proteomes" id="UP000266673"/>
    </source>
</evidence>
<gene>
    <name evidence="3" type="ORF">C2G38_2178487</name>
</gene>
<dbReference type="EMBL" id="QKWP01000400">
    <property type="protein sequence ID" value="RIB20735.1"/>
    <property type="molecule type" value="Genomic_DNA"/>
</dbReference>
<proteinExistence type="predicted"/>
<feature type="domain" description="Protein kinase" evidence="2">
    <location>
        <begin position="591"/>
        <end position="849"/>
    </location>
</feature>
<dbReference type="InterPro" id="IPR011009">
    <property type="entry name" value="Kinase-like_dom_sf"/>
</dbReference>
<dbReference type="AlphaFoldDB" id="A0A397VE41"/>
<dbReference type="GO" id="GO:0005524">
    <property type="term" value="F:ATP binding"/>
    <property type="evidence" value="ECO:0007669"/>
    <property type="project" value="UniProtKB-UniRule"/>
</dbReference>
<dbReference type="Pfam" id="PF24209">
    <property type="entry name" value="DUF7431"/>
    <property type="match status" value="1"/>
</dbReference>
<dbReference type="InterPro" id="IPR051681">
    <property type="entry name" value="Ser/Thr_Kinases-Pseudokinases"/>
</dbReference>
<dbReference type="Proteomes" id="UP000266673">
    <property type="component" value="Unassembled WGS sequence"/>
</dbReference>
<keyword evidence="1" id="KW-0547">Nucleotide-binding</keyword>
<feature type="binding site" evidence="1">
    <location>
        <position position="620"/>
    </location>
    <ligand>
        <name>ATP</name>
        <dbReference type="ChEBI" id="CHEBI:30616"/>
    </ligand>
</feature>
<evidence type="ECO:0000259" key="2">
    <source>
        <dbReference type="PROSITE" id="PS50011"/>
    </source>
</evidence>
<dbReference type="InterPro" id="IPR001245">
    <property type="entry name" value="Ser-Thr/Tyr_kinase_cat_dom"/>
</dbReference>
<accession>A0A397VE41</accession>